<feature type="compositionally biased region" description="Polar residues" evidence="4">
    <location>
        <begin position="536"/>
        <end position="550"/>
    </location>
</feature>
<evidence type="ECO:0000256" key="1">
    <source>
        <dbReference type="ARBA" id="ARBA00005234"/>
    </source>
</evidence>
<sequence length="550" mass="62130">MGAMMGLVLYGFSGTTEICFLGHRDDGNAISKEVVLLGHVYGHKFPPPSESPSLDCVVLAGYFLLVKIVERTKKSSKSVGTNTDGDVDNGEGHSMDELQEVKKALRENEALTWAQLKAQALEINTCKGVGLSHGKILQILWEDYALRKKAEQCVVLARTTDGAVKPISRKGAKGVTSSILEPGNLDELLNPEVVSGRGKSRSKTIVRKRKLSEKQPLKRKLEFPKDQEEYEDYVMSPPLERSPFFLRLEKSAYGTVDDLPEFMKMTFRPPPGMQLSAVEMAMVAYIFGEGLDAREVLFPAERVQGGRDAFLNLRPGQDVFDDQVALNPLNQCNETLSFIRSRFMGYADDIMKIYVPIHKDNHWYLLVVDHKHNDVTYLDSCKCMNERAGRVDALNFMAYKIHIMLKDPELYREDSSVPPNVKDYHFREPLLSQQRDKSRDCRVYVTQWMYMSNLWSNYDLLKVDEHTRMRIAIDLVLSKANPMQEEILNRATTHWDKCERAFSKESSRKGPKSKQKVGVKLSGQRDNGSKQEGVAETTSVASSGSQSQTI</sequence>
<dbReference type="Pfam" id="PF02902">
    <property type="entry name" value="Peptidase_C48"/>
    <property type="match status" value="1"/>
</dbReference>
<keyword evidence="7" id="KW-1185">Reference proteome</keyword>
<dbReference type="EMBL" id="JASCZI010060820">
    <property type="protein sequence ID" value="MED6136207.1"/>
    <property type="molecule type" value="Genomic_DNA"/>
</dbReference>
<protein>
    <recommendedName>
        <fullName evidence="5">Ubiquitin-like protease family profile domain-containing protein</fullName>
    </recommendedName>
</protein>
<dbReference type="Proteomes" id="UP001341840">
    <property type="component" value="Unassembled WGS sequence"/>
</dbReference>
<comment type="caution">
    <text evidence="6">The sequence shown here is derived from an EMBL/GenBank/DDBJ whole genome shotgun (WGS) entry which is preliminary data.</text>
</comment>
<dbReference type="InterPro" id="IPR038765">
    <property type="entry name" value="Papain-like_cys_pep_sf"/>
</dbReference>
<accession>A0ABU6SIG0</accession>
<feature type="domain" description="Ubiquitin-like protease family profile" evidence="5">
    <location>
        <begin position="350"/>
        <end position="390"/>
    </location>
</feature>
<evidence type="ECO:0000259" key="5">
    <source>
        <dbReference type="Pfam" id="PF02902"/>
    </source>
</evidence>
<dbReference type="SUPFAM" id="SSF54001">
    <property type="entry name" value="Cysteine proteinases"/>
    <property type="match status" value="1"/>
</dbReference>
<name>A0ABU6SIG0_9FABA</name>
<keyword evidence="2" id="KW-0645">Protease</keyword>
<evidence type="ECO:0000313" key="7">
    <source>
        <dbReference type="Proteomes" id="UP001341840"/>
    </source>
</evidence>
<proteinExistence type="inferred from homology"/>
<comment type="similarity">
    <text evidence="1">Belongs to the peptidase C48 family.</text>
</comment>
<evidence type="ECO:0000313" key="6">
    <source>
        <dbReference type="EMBL" id="MED6136207.1"/>
    </source>
</evidence>
<feature type="region of interest" description="Disordered" evidence="4">
    <location>
        <begin position="502"/>
        <end position="550"/>
    </location>
</feature>
<gene>
    <name evidence="6" type="ORF">PIB30_053877</name>
</gene>
<evidence type="ECO:0000256" key="4">
    <source>
        <dbReference type="SAM" id="MobiDB-lite"/>
    </source>
</evidence>
<keyword evidence="3" id="KW-0378">Hydrolase</keyword>
<reference evidence="6 7" key="1">
    <citation type="journal article" date="2023" name="Plants (Basel)">
        <title>Bridging the Gap: Combining Genomics and Transcriptomics Approaches to Understand Stylosanthes scabra, an Orphan Legume from the Brazilian Caatinga.</title>
        <authorList>
            <person name="Ferreira-Neto J.R.C."/>
            <person name="da Silva M.D."/>
            <person name="Binneck E."/>
            <person name="de Melo N.F."/>
            <person name="da Silva R.H."/>
            <person name="de Melo A.L.T.M."/>
            <person name="Pandolfi V."/>
            <person name="Bustamante F.O."/>
            <person name="Brasileiro-Vidal A.C."/>
            <person name="Benko-Iseppon A.M."/>
        </authorList>
    </citation>
    <scope>NUCLEOTIDE SEQUENCE [LARGE SCALE GENOMIC DNA]</scope>
    <source>
        <tissue evidence="6">Leaves</tissue>
    </source>
</reference>
<organism evidence="6 7">
    <name type="scientific">Stylosanthes scabra</name>
    <dbReference type="NCBI Taxonomy" id="79078"/>
    <lineage>
        <taxon>Eukaryota</taxon>
        <taxon>Viridiplantae</taxon>
        <taxon>Streptophyta</taxon>
        <taxon>Embryophyta</taxon>
        <taxon>Tracheophyta</taxon>
        <taxon>Spermatophyta</taxon>
        <taxon>Magnoliopsida</taxon>
        <taxon>eudicotyledons</taxon>
        <taxon>Gunneridae</taxon>
        <taxon>Pentapetalae</taxon>
        <taxon>rosids</taxon>
        <taxon>fabids</taxon>
        <taxon>Fabales</taxon>
        <taxon>Fabaceae</taxon>
        <taxon>Papilionoideae</taxon>
        <taxon>50 kb inversion clade</taxon>
        <taxon>dalbergioids sensu lato</taxon>
        <taxon>Dalbergieae</taxon>
        <taxon>Pterocarpus clade</taxon>
        <taxon>Stylosanthes</taxon>
    </lineage>
</organism>
<dbReference type="InterPro" id="IPR003653">
    <property type="entry name" value="Peptidase_C48_C"/>
</dbReference>
<evidence type="ECO:0000256" key="2">
    <source>
        <dbReference type="ARBA" id="ARBA00022670"/>
    </source>
</evidence>
<evidence type="ECO:0000256" key="3">
    <source>
        <dbReference type="ARBA" id="ARBA00022801"/>
    </source>
</evidence>
<dbReference type="Gene3D" id="3.40.395.10">
    <property type="entry name" value="Adenoviral Proteinase, Chain A"/>
    <property type="match status" value="1"/>
</dbReference>